<keyword evidence="7 10" id="KW-0067">ATP-binding</keyword>
<evidence type="ECO:0000256" key="4">
    <source>
        <dbReference type="ARBA" id="ARBA00022741"/>
    </source>
</evidence>
<dbReference type="PANTHER" id="PTHR11630">
    <property type="entry name" value="DNA REPLICATION LICENSING FACTOR MCM FAMILY MEMBER"/>
    <property type="match status" value="1"/>
</dbReference>
<dbReference type="GO" id="GO:0017116">
    <property type="term" value="F:single-stranded DNA helicase activity"/>
    <property type="evidence" value="ECO:0007669"/>
    <property type="project" value="TreeGrafter"/>
</dbReference>
<evidence type="ECO:0000256" key="5">
    <source>
        <dbReference type="ARBA" id="ARBA00022801"/>
    </source>
</evidence>
<keyword evidence="8 10" id="KW-0238">DNA-binding</keyword>
<keyword evidence="3 11" id="KW-0235">DNA replication</keyword>
<accession>A0AAV9IU99</accession>
<dbReference type="Gene3D" id="3.30.1640.10">
    <property type="entry name" value="mini-chromosome maintenance (MCM) complex, chain A, domain 1"/>
    <property type="match status" value="1"/>
</dbReference>
<name>A0AAV9IU99_CYACA</name>
<comment type="catalytic activity">
    <reaction evidence="11">
        <text>ATP + H2O = ADP + phosphate + H(+)</text>
        <dbReference type="Rhea" id="RHEA:13065"/>
        <dbReference type="ChEBI" id="CHEBI:15377"/>
        <dbReference type="ChEBI" id="CHEBI:15378"/>
        <dbReference type="ChEBI" id="CHEBI:30616"/>
        <dbReference type="ChEBI" id="CHEBI:43474"/>
        <dbReference type="ChEBI" id="CHEBI:456216"/>
        <dbReference type="EC" id="3.6.4.12"/>
    </reaction>
</comment>
<feature type="domain" description="MCM C-terminal AAA(+) ATPase" evidence="13">
    <location>
        <begin position="455"/>
        <end position="663"/>
    </location>
</feature>
<dbReference type="InterPro" id="IPR008047">
    <property type="entry name" value="MCM_4"/>
</dbReference>
<dbReference type="PROSITE" id="PS00847">
    <property type="entry name" value="MCM_1"/>
    <property type="match status" value="1"/>
</dbReference>
<dbReference type="InterPro" id="IPR001208">
    <property type="entry name" value="MCM_dom"/>
</dbReference>
<comment type="subunit">
    <text evidence="11">Component of the MCM2-7 complex.</text>
</comment>
<dbReference type="Pfam" id="PF17855">
    <property type="entry name" value="MCM_lid"/>
    <property type="match status" value="1"/>
</dbReference>
<comment type="function">
    <text evidence="11">Acts as component of the MCM2-7 complex (MCM complex) which is the replicative helicase essential for 'once per cell cycle' DNA replication initiation and elongation in eukaryotic cells. The active ATPase sites in the MCM2-7 ring are formed through the interaction surfaces of two neighboring subunits such that a critical structure of a conserved arginine finger motif is provided in trans relative to the ATP-binding site of the Walker A box of the adjacent subunit. The six ATPase active sites, however, are likely to contribute differentially to the complex helicase activity.</text>
</comment>
<feature type="region of interest" description="Disordered" evidence="12">
    <location>
        <begin position="392"/>
        <end position="433"/>
    </location>
</feature>
<dbReference type="FunFam" id="3.40.50.300:FF:000217">
    <property type="entry name" value="DNA helicase"/>
    <property type="match status" value="1"/>
</dbReference>
<dbReference type="Gene3D" id="2.40.50.140">
    <property type="entry name" value="Nucleic acid-binding proteins"/>
    <property type="match status" value="1"/>
</dbReference>
<keyword evidence="15" id="KW-1185">Reference proteome</keyword>
<evidence type="ECO:0000313" key="14">
    <source>
        <dbReference type="EMBL" id="KAK4535428.1"/>
    </source>
</evidence>
<dbReference type="Proteomes" id="UP001301350">
    <property type="component" value="Unassembled WGS sequence"/>
</dbReference>
<dbReference type="EMBL" id="JANCYW010000005">
    <property type="protein sequence ID" value="KAK4535428.1"/>
    <property type="molecule type" value="Genomic_DNA"/>
</dbReference>
<dbReference type="GO" id="GO:0042555">
    <property type="term" value="C:MCM complex"/>
    <property type="evidence" value="ECO:0007669"/>
    <property type="project" value="UniProtKB-UniRule"/>
</dbReference>
<evidence type="ECO:0000256" key="10">
    <source>
        <dbReference type="RuleBase" id="RU004070"/>
    </source>
</evidence>
<dbReference type="GO" id="GO:0005524">
    <property type="term" value="F:ATP binding"/>
    <property type="evidence" value="ECO:0007669"/>
    <property type="project" value="UniProtKB-UniRule"/>
</dbReference>
<dbReference type="PRINTS" id="PR01657">
    <property type="entry name" value="MCMFAMILY"/>
</dbReference>
<sequence length="896" mass="97075">MPTSPGHGGGSASDASQLRLSSVPLSGTEAWALSSAGPSGRRPAAVTPHGTSSAVVSATPARLSSGRRELGEAPFGARAPAAAASAASLTPRVLHMPSESELSVIAGGARGPSSDEGAAPTRVLWGTDLSVDEVHARLLAFLREYRDTEDTTVALYTRALYRLHETESYTLNVDLQHLRAHDADLYKKAVRYPSDVINLFDLAVNNLYTEMFPGTAADERPQRLLVRVYHLGACHSLRTLEPAQLDQLASLQGMVIRSSHVIPDLVDAFYRCVHCQHTTHVPVEHGRIQEPPSCARCGLKSAYQLVHNRCGFSDKQVVRLQEAPEHVPQGETPASITLVTYEDMVDAVKPGDRIEVTGIYRAAPIRLNPRMRNVRSVYRTYLDVVHIKHSDRRRLTDVPDATDVDALPPAETAEAPAASSSAATEYANPPESNPLPELTASMQAHIRQLAAQPHIYERLVASLAPSIWGMEDVKRGVLLQLFGGTKKDFSEAGGTRFRSEINVLLVGDPGVSKSQLLGYVHRIAPRGIYTSGRGSSAVGLTAYVTRDPDTREMVLESGALVLSDRGICCIDEFDKMSEQSRTIMHEAMEQQTISIAKAGIIATLNARTAVLAAANPVESRYNPRLSVIDNIQMPPTLLSRFDLIYLVLDKPSADEDRRLARHIVSLFYDREDGHDSDANDAVVVGGSDESLPLMDLPTLAAYISYAREHVHPRLSAAASERLISGYLDMRRLGSAGASFGGQKTITATPRQLEALVRLSEAHAKARLSETVELADVDEALRLMRVATQQAATDPVTGTIDMDLLATGRSAASRARITELARSVWELLQARDGLGPFRKHALLHELRQQAAAAAAGSGSGDTSDISEQDFDDALRRLQDEERVRLQAGGSSIVKVRG</sequence>
<keyword evidence="9 11" id="KW-0539">Nucleus</keyword>
<dbReference type="GO" id="GO:0003697">
    <property type="term" value="F:single-stranded DNA binding"/>
    <property type="evidence" value="ECO:0007669"/>
    <property type="project" value="TreeGrafter"/>
</dbReference>
<proteinExistence type="inferred from homology"/>
<dbReference type="PRINTS" id="PR01660">
    <property type="entry name" value="MCMPROTEIN4"/>
</dbReference>
<dbReference type="GO" id="GO:0005634">
    <property type="term" value="C:nucleus"/>
    <property type="evidence" value="ECO:0007669"/>
    <property type="project" value="UniProtKB-SubCell"/>
</dbReference>
<dbReference type="InterPro" id="IPR031327">
    <property type="entry name" value="MCM"/>
</dbReference>
<dbReference type="Gene3D" id="3.40.50.300">
    <property type="entry name" value="P-loop containing nucleotide triphosphate hydrolases"/>
    <property type="match status" value="1"/>
</dbReference>
<dbReference type="InterPro" id="IPR012340">
    <property type="entry name" value="NA-bd_OB-fold"/>
</dbReference>
<dbReference type="FunFam" id="2.20.28.10:FF:000003">
    <property type="entry name" value="DNA helicase"/>
    <property type="match status" value="1"/>
</dbReference>
<evidence type="ECO:0000256" key="1">
    <source>
        <dbReference type="ARBA" id="ARBA00004123"/>
    </source>
</evidence>
<keyword evidence="5 11" id="KW-0378">Hydrolase</keyword>
<comment type="similarity">
    <text evidence="2 10">Belongs to the MCM family.</text>
</comment>
<keyword evidence="4 10" id="KW-0547">Nucleotide-binding</keyword>
<dbReference type="SUPFAM" id="SSF52540">
    <property type="entry name" value="P-loop containing nucleoside triphosphate hydrolases"/>
    <property type="match status" value="1"/>
</dbReference>
<dbReference type="PROSITE" id="PS50051">
    <property type="entry name" value="MCM_2"/>
    <property type="match status" value="1"/>
</dbReference>
<dbReference type="Pfam" id="PF14551">
    <property type="entry name" value="MCM_N"/>
    <property type="match status" value="1"/>
</dbReference>
<evidence type="ECO:0000256" key="12">
    <source>
        <dbReference type="SAM" id="MobiDB-lite"/>
    </source>
</evidence>
<dbReference type="CDD" id="cd17755">
    <property type="entry name" value="MCM4"/>
    <property type="match status" value="1"/>
</dbReference>
<dbReference type="GO" id="GO:0016787">
    <property type="term" value="F:hydrolase activity"/>
    <property type="evidence" value="ECO:0007669"/>
    <property type="project" value="UniProtKB-KW"/>
</dbReference>
<reference evidence="14 15" key="1">
    <citation type="submission" date="2022-07" db="EMBL/GenBank/DDBJ databases">
        <title>Genome-wide signatures of adaptation to extreme environments.</title>
        <authorList>
            <person name="Cho C.H."/>
            <person name="Yoon H.S."/>
        </authorList>
    </citation>
    <scope>NUCLEOTIDE SEQUENCE [LARGE SCALE GENOMIC DNA]</scope>
    <source>
        <strain evidence="14 15">DBV 063 E5</strain>
    </source>
</reference>
<evidence type="ECO:0000256" key="7">
    <source>
        <dbReference type="ARBA" id="ARBA00022840"/>
    </source>
</evidence>
<comment type="subcellular location">
    <subcellularLocation>
        <location evidence="1">Nucleus</location>
    </subcellularLocation>
</comment>
<dbReference type="GO" id="GO:0006271">
    <property type="term" value="P:DNA strand elongation involved in DNA replication"/>
    <property type="evidence" value="ECO:0007669"/>
    <property type="project" value="TreeGrafter"/>
</dbReference>
<gene>
    <name evidence="14" type="ORF">CDCA_CDCA05G1453</name>
</gene>
<dbReference type="PANTHER" id="PTHR11630:SF66">
    <property type="entry name" value="DNA REPLICATION LICENSING FACTOR MCM4"/>
    <property type="match status" value="1"/>
</dbReference>
<dbReference type="InterPro" id="IPR033762">
    <property type="entry name" value="MCM_OB"/>
</dbReference>
<protein>
    <recommendedName>
        <fullName evidence="11">DNA replication licensing factor MCM4</fullName>
        <ecNumber evidence="11">3.6.4.12</ecNumber>
    </recommendedName>
</protein>
<feature type="region of interest" description="Disordered" evidence="12">
    <location>
        <begin position="32"/>
        <end position="68"/>
    </location>
</feature>
<feature type="region of interest" description="Disordered" evidence="12">
    <location>
        <begin position="852"/>
        <end position="871"/>
    </location>
</feature>
<dbReference type="GO" id="GO:1902975">
    <property type="term" value="P:mitotic DNA replication initiation"/>
    <property type="evidence" value="ECO:0007669"/>
    <property type="project" value="TreeGrafter"/>
</dbReference>
<evidence type="ECO:0000313" key="15">
    <source>
        <dbReference type="Proteomes" id="UP001301350"/>
    </source>
</evidence>
<evidence type="ECO:0000256" key="8">
    <source>
        <dbReference type="ARBA" id="ARBA00023125"/>
    </source>
</evidence>
<feature type="compositionally biased region" description="Low complexity" evidence="12">
    <location>
        <begin position="408"/>
        <end position="425"/>
    </location>
</feature>
<dbReference type="Pfam" id="PF00493">
    <property type="entry name" value="MCM"/>
    <property type="match status" value="1"/>
</dbReference>
<dbReference type="InterPro" id="IPR027417">
    <property type="entry name" value="P-loop_NTPase"/>
</dbReference>
<evidence type="ECO:0000256" key="11">
    <source>
        <dbReference type="RuleBase" id="RU368062"/>
    </source>
</evidence>
<keyword evidence="6 11" id="KW-0347">Helicase</keyword>
<evidence type="ECO:0000256" key="3">
    <source>
        <dbReference type="ARBA" id="ARBA00022705"/>
    </source>
</evidence>
<dbReference type="InterPro" id="IPR027925">
    <property type="entry name" value="MCM_N"/>
</dbReference>
<dbReference type="Pfam" id="PF17207">
    <property type="entry name" value="MCM_OB"/>
    <property type="match status" value="1"/>
</dbReference>
<dbReference type="Gene3D" id="2.20.28.10">
    <property type="match status" value="1"/>
</dbReference>
<organism evidence="14 15">
    <name type="scientific">Cyanidium caldarium</name>
    <name type="common">Red alga</name>
    <dbReference type="NCBI Taxonomy" id="2771"/>
    <lineage>
        <taxon>Eukaryota</taxon>
        <taxon>Rhodophyta</taxon>
        <taxon>Bangiophyceae</taxon>
        <taxon>Cyanidiales</taxon>
        <taxon>Cyanidiaceae</taxon>
        <taxon>Cyanidium</taxon>
    </lineage>
</organism>
<evidence type="ECO:0000259" key="13">
    <source>
        <dbReference type="PROSITE" id="PS50051"/>
    </source>
</evidence>
<evidence type="ECO:0000256" key="2">
    <source>
        <dbReference type="ARBA" id="ARBA00008010"/>
    </source>
</evidence>
<dbReference type="SUPFAM" id="SSF50249">
    <property type="entry name" value="Nucleic acid-binding proteins"/>
    <property type="match status" value="1"/>
</dbReference>
<dbReference type="SMART" id="SM00350">
    <property type="entry name" value="MCM"/>
    <property type="match status" value="1"/>
</dbReference>
<dbReference type="AlphaFoldDB" id="A0AAV9IU99"/>
<dbReference type="InterPro" id="IPR041562">
    <property type="entry name" value="MCM_lid"/>
</dbReference>
<dbReference type="InterPro" id="IPR018525">
    <property type="entry name" value="MCM_CS"/>
</dbReference>
<dbReference type="GO" id="GO:0000727">
    <property type="term" value="P:double-strand break repair via break-induced replication"/>
    <property type="evidence" value="ECO:0007669"/>
    <property type="project" value="TreeGrafter"/>
</dbReference>
<evidence type="ECO:0000256" key="6">
    <source>
        <dbReference type="ARBA" id="ARBA00022806"/>
    </source>
</evidence>
<comment type="caution">
    <text evidence="14">The sequence shown here is derived from an EMBL/GenBank/DDBJ whole genome shotgun (WGS) entry which is preliminary data.</text>
</comment>
<evidence type="ECO:0000256" key="9">
    <source>
        <dbReference type="ARBA" id="ARBA00023242"/>
    </source>
</evidence>
<dbReference type="EC" id="3.6.4.12" evidence="11"/>